<dbReference type="SUPFAM" id="SSF53756">
    <property type="entry name" value="UDP-Glycosyltransferase/glycogen phosphorylase"/>
    <property type="match status" value="1"/>
</dbReference>
<keyword evidence="3" id="KW-1185">Reference proteome</keyword>
<evidence type="ECO:0000313" key="2">
    <source>
        <dbReference type="EMBL" id="GFK94241.1"/>
    </source>
</evidence>
<evidence type="ECO:0000259" key="1">
    <source>
        <dbReference type="Pfam" id="PF13524"/>
    </source>
</evidence>
<evidence type="ECO:0000313" key="3">
    <source>
        <dbReference type="Proteomes" id="UP000494245"/>
    </source>
</evidence>
<accession>A0A6V8LUI7</accession>
<organism evidence="2 3">
    <name type="scientific">Fundidesulfovibrio magnetotacticus</name>
    <dbReference type="NCBI Taxonomy" id="2730080"/>
    <lineage>
        <taxon>Bacteria</taxon>
        <taxon>Pseudomonadati</taxon>
        <taxon>Thermodesulfobacteriota</taxon>
        <taxon>Desulfovibrionia</taxon>
        <taxon>Desulfovibrionales</taxon>
        <taxon>Desulfovibrionaceae</taxon>
        <taxon>Fundidesulfovibrio</taxon>
    </lineage>
</organism>
<reference evidence="2 3" key="2">
    <citation type="submission" date="2020-05" db="EMBL/GenBank/DDBJ databases">
        <title>Draft genome sequence of Desulfovibrio sp. strainFSS-1.</title>
        <authorList>
            <person name="Shimoshige H."/>
            <person name="Kobayashi H."/>
            <person name="Maekawa T."/>
        </authorList>
    </citation>
    <scope>NUCLEOTIDE SEQUENCE [LARGE SCALE GENOMIC DNA]</scope>
    <source>
        <strain evidence="2 3">SIID29052-01</strain>
    </source>
</reference>
<reference evidence="2 3" key="1">
    <citation type="submission" date="2020-04" db="EMBL/GenBank/DDBJ databases">
        <authorList>
            <consortium name="Desulfovibrio sp. FSS-1 genome sequencing consortium"/>
            <person name="Shimoshige H."/>
            <person name="Kobayashi H."/>
            <person name="Maekawa T."/>
        </authorList>
    </citation>
    <scope>NUCLEOTIDE SEQUENCE [LARGE SCALE GENOMIC DNA]</scope>
    <source>
        <strain evidence="2 3">SIID29052-01</strain>
    </source>
</reference>
<feature type="domain" description="Spore protein YkvP/CgeB glycosyl transferase-like" evidence="1">
    <location>
        <begin position="196"/>
        <end position="343"/>
    </location>
</feature>
<comment type="caution">
    <text evidence="2">The sequence shown here is derived from an EMBL/GenBank/DDBJ whole genome shotgun (WGS) entry which is preliminary data.</text>
</comment>
<dbReference type="RefSeq" id="WP_173084138.1">
    <property type="nucleotide sequence ID" value="NZ_BLTE01000009.1"/>
</dbReference>
<sequence>MNRPLRVLVVLPLYGGSLPVGRYCRDALASLGHSVEMFDAPAFHGAFSALKTLRVTTERLDYLEHAFLQVVGQAILAKAETFQPDLVLAMAQAPLSRQVLKRLKQAGTPTVMWFVEDHRLFTYWESYARHYDAFAVIQKGDFPEKLAQAGQPNSLYLPLAADPAFHKPLEPTPVERRIYGAEVSFLGAGYPNRRLAFRELMGHGLKIWGSDWDGDEVLAPLVQRGGERVSPEDAVKVFNATAVNLNLHSSVSAKELVSGGDFVNPRTFELAMCGAFQLVDRRELLPELFGPDELATFGSMEELKERLEHFLRAPEERRAWAERARARALRDHTYQARMRTLLAFLEERLEGWPAPRNEESALDALPEAYAGRARELLASLGLSEDVPFKDLVWALRARAGKLDAVETAILFLDEWRKQYGGKKE</sequence>
<dbReference type="InterPro" id="IPR055259">
    <property type="entry name" value="YkvP/CgeB_Glyco_trans-like"/>
</dbReference>
<gene>
    <name evidence="2" type="ORF">NNJEOMEG_02083</name>
</gene>
<dbReference type="Proteomes" id="UP000494245">
    <property type="component" value="Unassembled WGS sequence"/>
</dbReference>
<name>A0A6V8LUI7_9BACT</name>
<protein>
    <recommendedName>
        <fullName evidence="1">Spore protein YkvP/CgeB glycosyl transferase-like domain-containing protein</fullName>
    </recommendedName>
</protein>
<dbReference type="EMBL" id="BLTE01000009">
    <property type="protein sequence ID" value="GFK94241.1"/>
    <property type="molecule type" value="Genomic_DNA"/>
</dbReference>
<dbReference type="Pfam" id="PF13524">
    <property type="entry name" value="Glyco_trans_1_2"/>
    <property type="match status" value="1"/>
</dbReference>
<dbReference type="AlphaFoldDB" id="A0A6V8LUI7"/>
<proteinExistence type="predicted"/>